<feature type="compositionally biased region" description="Basic residues" evidence="1">
    <location>
        <begin position="20"/>
        <end position="29"/>
    </location>
</feature>
<accession>A0A6J4UNJ5</accession>
<evidence type="ECO:0000256" key="1">
    <source>
        <dbReference type="SAM" id="MobiDB-lite"/>
    </source>
</evidence>
<feature type="non-terminal residue" evidence="2">
    <location>
        <position position="29"/>
    </location>
</feature>
<dbReference type="AlphaFoldDB" id="A0A6J4UNJ5"/>
<reference evidence="2" key="1">
    <citation type="submission" date="2020-02" db="EMBL/GenBank/DDBJ databases">
        <authorList>
            <person name="Meier V. D."/>
        </authorList>
    </citation>
    <scope>NUCLEOTIDE SEQUENCE</scope>
    <source>
        <strain evidence="2">AVDCRST_MAG49</strain>
    </source>
</reference>
<gene>
    <name evidence="2" type="ORF">AVDCRST_MAG49-1885</name>
</gene>
<name>A0A6J4UNJ5_9BACT</name>
<dbReference type="EMBL" id="CADCWG010000125">
    <property type="protein sequence ID" value="CAA9552116.1"/>
    <property type="molecule type" value="Genomic_DNA"/>
</dbReference>
<sequence length="29" mass="3052">DDGRDGAAAAESLRLGRGGVGRRRGRRTL</sequence>
<feature type="region of interest" description="Disordered" evidence="1">
    <location>
        <begin position="1"/>
        <end position="29"/>
    </location>
</feature>
<organism evidence="2">
    <name type="scientific">uncultured Thermomicrobiales bacterium</name>
    <dbReference type="NCBI Taxonomy" id="1645740"/>
    <lineage>
        <taxon>Bacteria</taxon>
        <taxon>Pseudomonadati</taxon>
        <taxon>Thermomicrobiota</taxon>
        <taxon>Thermomicrobia</taxon>
        <taxon>Thermomicrobiales</taxon>
        <taxon>environmental samples</taxon>
    </lineage>
</organism>
<protein>
    <submittedName>
        <fullName evidence="2">Uncharacterized protein</fullName>
    </submittedName>
</protein>
<evidence type="ECO:0000313" key="2">
    <source>
        <dbReference type="EMBL" id="CAA9552116.1"/>
    </source>
</evidence>
<feature type="non-terminal residue" evidence="2">
    <location>
        <position position="1"/>
    </location>
</feature>
<proteinExistence type="predicted"/>